<name>A0A245ZIL5_9SPHN</name>
<sequence length="64" mass="6698">MAAVAIVEAVGGAVVVAELEFGKVAVQMLLVAVLIHTLHAALEGDPIGADPPLARFMRFRRMSA</sequence>
<keyword evidence="2" id="KW-1185">Reference proteome</keyword>
<reference evidence="1 2" key="1">
    <citation type="submission" date="2017-03" db="EMBL/GenBank/DDBJ databases">
        <title>Genome sequence of Sphingomonas mucosissima DSM 17494.</title>
        <authorList>
            <person name="Poehlein A."/>
            <person name="Wuebbeler J.H."/>
            <person name="Steinbuechel A."/>
            <person name="Daniel R."/>
        </authorList>
    </citation>
    <scope>NUCLEOTIDE SEQUENCE [LARGE SCALE GENOMIC DNA]</scope>
    <source>
        <strain evidence="1 2">DSM 17494</strain>
    </source>
</reference>
<protein>
    <submittedName>
        <fullName evidence="1">Uncharacterized protein</fullName>
    </submittedName>
</protein>
<accession>A0A245ZIL5</accession>
<comment type="caution">
    <text evidence="1">The sequence shown here is derived from an EMBL/GenBank/DDBJ whole genome shotgun (WGS) entry which is preliminary data.</text>
</comment>
<gene>
    <name evidence="1" type="ORF">SPMU_19940</name>
</gene>
<evidence type="ECO:0000313" key="2">
    <source>
        <dbReference type="Proteomes" id="UP000197783"/>
    </source>
</evidence>
<proteinExistence type="predicted"/>
<dbReference type="Proteomes" id="UP000197783">
    <property type="component" value="Unassembled WGS sequence"/>
</dbReference>
<organism evidence="1 2">
    <name type="scientific">Sphingomonas mucosissima</name>
    <dbReference type="NCBI Taxonomy" id="370959"/>
    <lineage>
        <taxon>Bacteria</taxon>
        <taxon>Pseudomonadati</taxon>
        <taxon>Pseudomonadota</taxon>
        <taxon>Alphaproteobacteria</taxon>
        <taxon>Sphingomonadales</taxon>
        <taxon>Sphingomonadaceae</taxon>
        <taxon>Sphingomonas</taxon>
    </lineage>
</organism>
<dbReference type="AlphaFoldDB" id="A0A245ZIL5"/>
<evidence type="ECO:0000313" key="1">
    <source>
        <dbReference type="EMBL" id="OWK29574.1"/>
    </source>
</evidence>
<dbReference type="EMBL" id="NBBJ01000003">
    <property type="protein sequence ID" value="OWK29574.1"/>
    <property type="molecule type" value="Genomic_DNA"/>
</dbReference>